<protein>
    <recommendedName>
        <fullName evidence="3">SDR family oxidoreductase</fullName>
    </recommendedName>
</protein>
<evidence type="ECO:0000313" key="1">
    <source>
        <dbReference type="EMBL" id="CAH2405940.1"/>
    </source>
</evidence>
<name>A0ABN8K6Q0_9HYPH</name>
<evidence type="ECO:0000313" key="2">
    <source>
        <dbReference type="Proteomes" id="UP001152604"/>
    </source>
</evidence>
<dbReference type="PRINTS" id="PR00081">
    <property type="entry name" value="GDHRDH"/>
</dbReference>
<keyword evidence="2" id="KW-1185">Reference proteome</keyword>
<comment type="caution">
    <text evidence="1">The sequence shown here is derived from an EMBL/GenBank/DDBJ whole genome shotgun (WGS) entry which is preliminary data.</text>
</comment>
<dbReference type="Proteomes" id="UP001152604">
    <property type="component" value="Unassembled WGS sequence"/>
</dbReference>
<evidence type="ECO:0008006" key="3">
    <source>
        <dbReference type="Google" id="ProtNLM"/>
    </source>
</evidence>
<dbReference type="Pfam" id="PF13561">
    <property type="entry name" value="adh_short_C2"/>
    <property type="match status" value="1"/>
</dbReference>
<accession>A0ABN8K6Q0</accession>
<dbReference type="InterPro" id="IPR002347">
    <property type="entry name" value="SDR_fam"/>
</dbReference>
<dbReference type="EMBL" id="CAKXZS010000036">
    <property type="protein sequence ID" value="CAH2405940.1"/>
    <property type="molecule type" value="Genomic_DNA"/>
</dbReference>
<dbReference type="SUPFAM" id="SSF51735">
    <property type="entry name" value="NAD(P)-binding Rossmann-fold domains"/>
    <property type="match status" value="1"/>
</dbReference>
<reference evidence="1" key="1">
    <citation type="submission" date="2022-03" db="EMBL/GenBank/DDBJ databases">
        <authorList>
            <person name="Brunel B."/>
        </authorList>
    </citation>
    <scope>NUCLEOTIDE SEQUENCE</scope>
    <source>
        <strain evidence="1">STM4922sample</strain>
    </source>
</reference>
<sequence>MNVSSNASFIGNGSSLPYMLSKGALNTLTLILARWLSPAVRVNAISPGFIQTRWMLNGVAKLNTSR</sequence>
<dbReference type="InterPro" id="IPR036291">
    <property type="entry name" value="NAD(P)-bd_dom_sf"/>
</dbReference>
<dbReference type="Gene3D" id="3.40.50.720">
    <property type="entry name" value="NAD(P)-binding Rossmann-like Domain"/>
    <property type="match status" value="1"/>
</dbReference>
<organism evidence="1 2">
    <name type="scientific">Mesorhizobium ventifaucium</name>
    <dbReference type="NCBI Taxonomy" id="666020"/>
    <lineage>
        <taxon>Bacteria</taxon>
        <taxon>Pseudomonadati</taxon>
        <taxon>Pseudomonadota</taxon>
        <taxon>Alphaproteobacteria</taxon>
        <taxon>Hyphomicrobiales</taxon>
        <taxon>Phyllobacteriaceae</taxon>
        <taxon>Mesorhizobium</taxon>
    </lineage>
</organism>
<proteinExistence type="predicted"/>
<gene>
    <name evidence="1" type="ORF">MES4922_410040</name>
</gene>